<dbReference type="Proteomes" id="UP000007431">
    <property type="component" value="Unassembled WGS sequence"/>
</dbReference>
<evidence type="ECO:0000313" key="1">
    <source>
        <dbReference type="EMBL" id="EFJ01423.1"/>
    </source>
</evidence>
<dbReference type="InParanoid" id="D8PUB1"/>
<dbReference type="GeneID" id="9594930"/>
<accession>D8PUB1</accession>
<dbReference type="VEuPathDB" id="FungiDB:SCHCODRAFT_02559280"/>
<protein>
    <submittedName>
        <fullName evidence="1">Uncharacterized protein</fullName>
    </submittedName>
</protein>
<dbReference type="HOGENOM" id="CLU_013084_0_0_1"/>
<dbReference type="RefSeq" id="XP_003036325.1">
    <property type="nucleotide sequence ID" value="XM_003036279.1"/>
</dbReference>
<dbReference type="eggNOG" id="ENOG502SKEZ">
    <property type="taxonomic scope" value="Eukaryota"/>
</dbReference>
<organism evidence="2">
    <name type="scientific">Schizophyllum commune (strain H4-8 / FGSC 9210)</name>
    <name type="common">Split gill fungus</name>
    <dbReference type="NCBI Taxonomy" id="578458"/>
    <lineage>
        <taxon>Eukaryota</taxon>
        <taxon>Fungi</taxon>
        <taxon>Dikarya</taxon>
        <taxon>Basidiomycota</taxon>
        <taxon>Agaricomycotina</taxon>
        <taxon>Agaricomycetes</taxon>
        <taxon>Agaricomycetidae</taxon>
        <taxon>Agaricales</taxon>
        <taxon>Schizophyllaceae</taxon>
        <taxon>Schizophyllum</taxon>
    </lineage>
</organism>
<dbReference type="EMBL" id="GL377303">
    <property type="protein sequence ID" value="EFJ01423.1"/>
    <property type="molecule type" value="Genomic_DNA"/>
</dbReference>
<dbReference type="KEGG" id="scm:SCHCO_02559280"/>
<evidence type="ECO:0000313" key="2">
    <source>
        <dbReference type="Proteomes" id="UP000007431"/>
    </source>
</evidence>
<keyword evidence="2" id="KW-1185">Reference proteome</keyword>
<dbReference type="OMA" id="ALEVECI"/>
<reference evidence="1 2" key="1">
    <citation type="journal article" date="2010" name="Nat. Biotechnol.">
        <title>Genome sequence of the model mushroom Schizophyllum commune.</title>
        <authorList>
            <person name="Ohm R.A."/>
            <person name="de Jong J.F."/>
            <person name="Lugones L.G."/>
            <person name="Aerts A."/>
            <person name="Kothe E."/>
            <person name="Stajich J.E."/>
            <person name="de Vries R.P."/>
            <person name="Record E."/>
            <person name="Levasseur A."/>
            <person name="Baker S.E."/>
            <person name="Bartholomew K.A."/>
            <person name="Coutinho P.M."/>
            <person name="Erdmann S."/>
            <person name="Fowler T.J."/>
            <person name="Gathman A.C."/>
            <person name="Lombard V."/>
            <person name="Henrissat B."/>
            <person name="Knabe N."/>
            <person name="Kuees U."/>
            <person name="Lilly W.W."/>
            <person name="Lindquist E."/>
            <person name="Lucas S."/>
            <person name="Magnuson J.K."/>
            <person name="Piumi F."/>
            <person name="Raudaskoski M."/>
            <person name="Salamov A."/>
            <person name="Schmutz J."/>
            <person name="Schwarze F.W.M.R."/>
            <person name="vanKuyk P.A."/>
            <person name="Horton J.S."/>
            <person name="Grigoriev I.V."/>
            <person name="Woesten H.A.B."/>
        </authorList>
    </citation>
    <scope>NUCLEOTIDE SEQUENCE [LARGE SCALE GENOMIC DNA]</scope>
    <source>
        <strain evidence="2">H4-8 / FGSC 9210</strain>
    </source>
</reference>
<name>D8PUB1_SCHCM</name>
<gene>
    <name evidence="1" type="ORF">SCHCODRAFT_232997</name>
</gene>
<sequence length="410" mass="46894">MELIDHSGKFISDNYKQALQTIQEGEFALAQWRAATRDYSDAEIEGWRMEELEYLETVAVEDEMDLRIVAYVEALQHLDAAQRAVDEMRNTIDVCQYPADSGRLSVEAEAEVRAREAQRAALQHKLMACIGAANDTERLAGVTERWRPDDERYIAALRYVQTREFERVMNRLEGLVVQRLVELSKANLSRTGYKLRKHIAHNLAKRSEAIRSALAKYNNMAPNQDPPRPRIEYRDIVSYAFLGEFELLKHSKHNILQRPWSSPSNRQMADKYHKVKRAKEELIRSRVEARRLRHWVDQEEDTYRTTISVAREADPLLAAELAWALARQHRVNNIHRSRLQRLYALPTFGIGYALDAPMSSTSQPAAVGSSSGAGEGAAADHVDVVESIDEDDSLNDEALRLGEFMERIHL</sequence>
<proteinExistence type="predicted"/>
<dbReference type="OrthoDB" id="2676448at2759"/>
<dbReference type="AlphaFoldDB" id="D8PUB1"/>